<feature type="domain" description="Acyl-CoA dehydrogenase/oxidase N-terminal" evidence="9">
    <location>
        <begin position="54"/>
        <end position="129"/>
    </location>
</feature>
<comment type="caution">
    <text evidence="10">The sequence shown here is derived from an EMBL/GenBank/DDBJ whole genome shotgun (WGS) entry which is preliminary data.</text>
</comment>
<organism evidence="10 11">
    <name type="scientific">Sporichthya brevicatena</name>
    <dbReference type="NCBI Taxonomy" id="171442"/>
    <lineage>
        <taxon>Bacteria</taxon>
        <taxon>Bacillati</taxon>
        <taxon>Actinomycetota</taxon>
        <taxon>Actinomycetes</taxon>
        <taxon>Sporichthyales</taxon>
        <taxon>Sporichthyaceae</taxon>
        <taxon>Sporichthya</taxon>
    </lineage>
</organism>
<evidence type="ECO:0000256" key="2">
    <source>
        <dbReference type="ARBA" id="ARBA00009347"/>
    </source>
</evidence>
<dbReference type="InterPro" id="IPR009075">
    <property type="entry name" value="AcylCo_DH/oxidase_C"/>
</dbReference>
<evidence type="ECO:0000313" key="10">
    <source>
        <dbReference type="EMBL" id="GAA0617138.1"/>
    </source>
</evidence>
<dbReference type="SUPFAM" id="SSF47203">
    <property type="entry name" value="Acyl-CoA dehydrogenase C-terminal domain-like"/>
    <property type="match status" value="1"/>
</dbReference>
<dbReference type="Pfam" id="PF02770">
    <property type="entry name" value="Acyl-CoA_dh_M"/>
    <property type="match status" value="1"/>
</dbReference>
<comment type="cofactor">
    <cofactor evidence="1 6">
        <name>FAD</name>
        <dbReference type="ChEBI" id="CHEBI:57692"/>
    </cofactor>
</comment>
<sequence length="408" mass="42802">MTPDPAAWAAEARAWLAATVGPASTEAARPDLAVFRNLTDDQETELLDAIRAYRRARFEAGYGALTLPEEHGGAGLPASFAAMFSQLETEYAVPPSTELISVTTGLVAPAIALYGTPELRAQFLEPLLRTDVLACQLFSEPGAGSDLAAVACRGVRDGEEWVLDGQKVWSSGARHADLGLLLARTDPSVPKHKGITAFLVPLDLAGVTVRPIRQMSGGSSFNEVFLDGVRVPDSLRIGEVGQGWAVATATLAFERQASGTGNRRKGGSFDDVLALARARGVAGDPVVRQQLADLYVRSVLKAWTAQRVARAAAAGVSPGPAGSVGKLVASDLLVRTGELAADLAGNGILGDTGDGTFAWTEHLLGAPGYRLAGGTDQIQRNVIAERVLGLPPEPRVDKDLPFSDLPRG</sequence>
<keyword evidence="3 6" id="KW-0285">Flavoprotein</keyword>
<evidence type="ECO:0000256" key="4">
    <source>
        <dbReference type="ARBA" id="ARBA00022827"/>
    </source>
</evidence>
<dbReference type="InterPro" id="IPR037069">
    <property type="entry name" value="AcylCoA_DH/ox_N_sf"/>
</dbReference>
<dbReference type="InterPro" id="IPR046373">
    <property type="entry name" value="Acyl-CoA_Oxase/DH_mid-dom_sf"/>
</dbReference>
<dbReference type="Gene3D" id="1.20.140.10">
    <property type="entry name" value="Butyryl-CoA Dehydrogenase, subunit A, domain 3"/>
    <property type="match status" value="1"/>
</dbReference>
<dbReference type="SUPFAM" id="SSF56645">
    <property type="entry name" value="Acyl-CoA dehydrogenase NM domain-like"/>
    <property type="match status" value="1"/>
</dbReference>
<evidence type="ECO:0000256" key="6">
    <source>
        <dbReference type="RuleBase" id="RU362125"/>
    </source>
</evidence>
<evidence type="ECO:0000259" key="7">
    <source>
        <dbReference type="Pfam" id="PF00441"/>
    </source>
</evidence>
<dbReference type="InterPro" id="IPR036250">
    <property type="entry name" value="AcylCo_DH-like_C"/>
</dbReference>
<keyword evidence="11" id="KW-1185">Reference proteome</keyword>
<comment type="similarity">
    <text evidence="2 6">Belongs to the acyl-CoA dehydrogenase family.</text>
</comment>
<keyword evidence="5 6" id="KW-0560">Oxidoreductase</keyword>
<accession>A0ABP3RYA8</accession>
<evidence type="ECO:0000256" key="5">
    <source>
        <dbReference type="ARBA" id="ARBA00023002"/>
    </source>
</evidence>
<feature type="domain" description="Acyl-CoA dehydrogenase/oxidase C-terminal" evidence="7">
    <location>
        <begin position="241"/>
        <end position="388"/>
    </location>
</feature>
<name>A0ABP3RYA8_9ACTN</name>
<dbReference type="Proteomes" id="UP001500957">
    <property type="component" value="Unassembled WGS sequence"/>
</dbReference>
<feature type="domain" description="Acyl-CoA oxidase/dehydrogenase middle" evidence="8">
    <location>
        <begin position="135"/>
        <end position="227"/>
    </location>
</feature>
<proteinExistence type="inferred from homology"/>
<dbReference type="Gene3D" id="2.40.110.10">
    <property type="entry name" value="Butyryl-CoA Dehydrogenase, subunit A, domain 2"/>
    <property type="match status" value="1"/>
</dbReference>
<dbReference type="InterPro" id="IPR006091">
    <property type="entry name" value="Acyl-CoA_Oxase/DH_mid-dom"/>
</dbReference>
<keyword evidence="4 6" id="KW-0274">FAD</keyword>
<evidence type="ECO:0000313" key="11">
    <source>
        <dbReference type="Proteomes" id="UP001500957"/>
    </source>
</evidence>
<dbReference type="EMBL" id="BAAAHE010000014">
    <property type="protein sequence ID" value="GAA0617138.1"/>
    <property type="molecule type" value="Genomic_DNA"/>
</dbReference>
<dbReference type="InterPro" id="IPR009100">
    <property type="entry name" value="AcylCoA_DH/oxidase_NM_dom_sf"/>
</dbReference>
<reference evidence="11" key="1">
    <citation type="journal article" date="2019" name="Int. J. Syst. Evol. Microbiol.">
        <title>The Global Catalogue of Microorganisms (GCM) 10K type strain sequencing project: providing services to taxonomists for standard genome sequencing and annotation.</title>
        <authorList>
            <consortium name="The Broad Institute Genomics Platform"/>
            <consortium name="The Broad Institute Genome Sequencing Center for Infectious Disease"/>
            <person name="Wu L."/>
            <person name="Ma J."/>
        </authorList>
    </citation>
    <scope>NUCLEOTIDE SEQUENCE [LARGE SCALE GENOMIC DNA]</scope>
    <source>
        <strain evidence="11">JCM 10671</strain>
    </source>
</reference>
<dbReference type="InterPro" id="IPR013786">
    <property type="entry name" value="AcylCoA_DH/ox_N"/>
</dbReference>
<protein>
    <submittedName>
        <fullName evidence="10">Acyl-CoA dehydrogenase family protein</fullName>
    </submittedName>
</protein>
<dbReference type="Pfam" id="PF00441">
    <property type="entry name" value="Acyl-CoA_dh_1"/>
    <property type="match status" value="1"/>
</dbReference>
<dbReference type="InterPro" id="IPR052161">
    <property type="entry name" value="Mycobact_Acyl-CoA_DH"/>
</dbReference>
<dbReference type="PANTHER" id="PTHR43292">
    <property type="entry name" value="ACYL-COA DEHYDROGENASE"/>
    <property type="match status" value="1"/>
</dbReference>
<dbReference type="Pfam" id="PF02771">
    <property type="entry name" value="Acyl-CoA_dh_N"/>
    <property type="match status" value="1"/>
</dbReference>
<dbReference type="Gene3D" id="1.10.540.10">
    <property type="entry name" value="Acyl-CoA dehydrogenase/oxidase, N-terminal domain"/>
    <property type="match status" value="1"/>
</dbReference>
<evidence type="ECO:0000256" key="3">
    <source>
        <dbReference type="ARBA" id="ARBA00022630"/>
    </source>
</evidence>
<evidence type="ECO:0000256" key="1">
    <source>
        <dbReference type="ARBA" id="ARBA00001974"/>
    </source>
</evidence>
<dbReference type="RefSeq" id="WP_344604027.1">
    <property type="nucleotide sequence ID" value="NZ_BAAAHE010000014.1"/>
</dbReference>
<evidence type="ECO:0000259" key="9">
    <source>
        <dbReference type="Pfam" id="PF02771"/>
    </source>
</evidence>
<evidence type="ECO:0000259" key="8">
    <source>
        <dbReference type="Pfam" id="PF02770"/>
    </source>
</evidence>
<dbReference type="PANTHER" id="PTHR43292:SF4">
    <property type="entry name" value="ACYL-COA DEHYDROGENASE FADE34"/>
    <property type="match status" value="1"/>
</dbReference>
<gene>
    <name evidence="10" type="ORF">GCM10009547_19140</name>
</gene>